<comment type="subcellular location">
    <subcellularLocation>
        <location evidence="1">Membrane</location>
        <topology evidence="1">Multi-pass membrane protein</topology>
    </subcellularLocation>
</comment>
<evidence type="ECO:0008006" key="14">
    <source>
        <dbReference type="Google" id="ProtNLM"/>
    </source>
</evidence>
<accession>A0A7S3DCA5</accession>
<keyword evidence="10" id="KW-0732">Signal</keyword>
<feature type="transmembrane region" description="Helical" evidence="9">
    <location>
        <begin position="339"/>
        <end position="361"/>
    </location>
</feature>
<dbReference type="InterPro" id="IPR013122">
    <property type="entry name" value="PKD1_2_channel"/>
</dbReference>
<dbReference type="Gene3D" id="1.10.287.70">
    <property type="match status" value="1"/>
</dbReference>
<feature type="compositionally biased region" description="Basic and acidic residues" evidence="8">
    <location>
        <begin position="485"/>
        <end position="509"/>
    </location>
</feature>
<evidence type="ECO:0000256" key="3">
    <source>
        <dbReference type="ARBA" id="ARBA00022692"/>
    </source>
</evidence>
<dbReference type="AlphaFoldDB" id="A0A7S3DCA5"/>
<dbReference type="InterPro" id="IPR046791">
    <property type="entry name" value="Polycystin_dom"/>
</dbReference>
<keyword evidence="5 9" id="KW-0472">Membrane</keyword>
<proteinExistence type="inferred from homology"/>
<evidence type="ECO:0000313" key="13">
    <source>
        <dbReference type="EMBL" id="CAE0252954.1"/>
    </source>
</evidence>
<evidence type="ECO:0000256" key="5">
    <source>
        <dbReference type="ARBA" id="ARBA00023136"/>
    </source>
</evidence>
<keyword evidence="4 9" id="KW-1133">Transmembrane helix</keyword>
<evidence type="ECO:0000256" key="4">
    <source>
        <dbReference type="ARBA" id="ARBA00022989"/>
    </source>
</evidence>
<dbReference type="GO" id="GO:0005509">
    <property type="term" value="F:calcium ion binding"/>
    <property type="evidence" value="ECO:0007669"/>
    <property type="project" value="InterPro"/>
</dbReference>
<feature type="region of interest" description="Disordered" evidence="8">
    <location>
        <begin position="470"/>
        <end position="519"/>
    </location>
</feature>
<dbReference type="GO" id="GO:0016020">
    <property type="term" value="C:membrane"/>
    <property type="evidence" value="ECO:0007669"/>
    <property type="project" value="UniProtKB-SubCell"/>
</dbReference>
<dbReference type="EMBL" id="HBIB01023160">
    <property type="protein sequence ID" value="CAE0252954.1"/>
    <property type="molecule type" value="Transcribed_RNA"/>
</dbReference>
<name>A0A7S3DCA5_9EUKA</name>
<feature type="chain" id="PRO_5031076011" description="Polycystin cation channel PKD1/PKD2 domain-containing protein" evidence="10">
    <location>
        <begin position="21"/>
        <end position="519"/>
    </location>
</feature>
<dbReference type="InterPro" id="IPR051223">
    <property type="entry name" value="Polycystin"/>
</dbReference>
<dbReference type="PANTHER" id="PTHR10877">
    <property type="entry name" value="POLYCYSTIN FAMILY MEMBER"/>
    <property type="match status" value="1"/>
</dbReference>
<evidence type="ECO:0000256" key="9">
    <source>
        <dbReference type="SAM" id="Phobius"/>
    </source>
</evidence>
<evidence type="ECO:0000256" key="8">
    <source>
        <dbReference type="SAM" id="MobiDB-lite"/>
    </source>
</evidence>
<feature type="domain" description="Polycystin cation channel PKD1/PKD2" evidence="11">
    <location>
        <begin position="218"/>
        <end position="429"/>
    </location>
</feature>
<feature type="domain" description="Polycystin" evidence="12">
    <location>
        <begin position="42"/>
        <end position="203"/>
    </location>
</feature>
<dbReference type="Pfam" id="PF08016">
    <property type="entry name" value="PKD_channel"/>
    <property type="match status" value="1"/>
</dbReference>
<dbReference type="PANTHER" id="PTHR10877:SF183">
    <property type="entry name" value="AT14535P-RELATED"/>
    <property type="match status" value="1"/>
</dbReference>
<keyword evidence="3 9" id="KW-0812">Transmembrane</keyword>
<feature type="transmembrane region" description="Helical" evidence="9">
    <location>
        <begin position="216"/>
        <end position="235"/>
    </location>
</feature>
<protein>
    <recommendedName>
        <fullName evidence="14">Polycystin cation channel PKD1/PKD2 domain-containing protein</fullName>
    </recommendedName>
</protein>
<evidence type="ECO:0000256" key="10">
    <source>
        <dbReference type="SAM" id="SignalP"/>
    </source>
</evidence>
<evidence type="ECO:0000256" key="1">
    <source>
        <dbReference type="ARBA" id="ARBA00004141"/>
    </source>
</evidence>
<feature type="disulfide bond" evidence="7">
    <location>
        <begin position="64"/>
        <end position="77"/>
    </location>
</feature>
<dbReference type="InterPro" id="IPR003915">
    <property type="entry name" value="PKD_2"/>
</dbReference>
<evidence type="ECO:0000256" key="2">
    <source>
        <dbReference type="ARBA" id="ARBA00007200"/>
    </source>
</evidence>
<evidence type="ECO:0000259" key="11">
    <source>
        <dbReference type="Pfam" id="PF08016"/>
    </source>
</evidence>
<dbReference type="Pfam" id="PF20519">
    <property type="entry name" value="Polycystin_dom"/>
    <property type="match status" value="1"/>
</dbReference>
<gene>
    <name evidence="13" type="ORF">PBIL07802_LOCUS15185</name>
</gene>
<dbReference type="PRINTS" id="PR01433">
    <property type="entry name" value="POLYCYSTIN2"/>
</dbReference>
<comment type="similarity">
    <text evidence="2">Belongs to the polycystin family.</text>
</comment>
<evidence type="ECO:0000259" key="12">
    <source>
        <dbReference type="Pfam" id="PF20519"/>
    </source>
</evidence>
<sequence length="519" mass="59058">MNVFTVVPCLFPMTITTTCSLSITLSSYNDDPIPDEYLGYISAHNMILGMTRLRQVRSAPNATCEIPTQVQSRIKVCYGDVSRTASGWAGELKEPESRWPNTGAEQYRWHNTSETQENSFSARLRSYPGSGFAVPIPRDEDERNALFDELESVRWLDERTRAVFVDFLVYNTNIDVLSIVKVMAEFPPTGGAIPSINMRNVRLGYLYPSRSTIFDLAWDGILLGVVLVYIIMLFVGCKRKGFKKQVLHFWGILDIANYFLFLIAYVLKFRAILICFNIDFPPPHNGFTNYETPGWSIDMWRNLMAINCTISWLKTFKFAGDVPFMAQIVHVIFKAGGDIASYLVIFVFVYMGFGLSHMLAYSYEVYEFRNLESTIYSLYRSVLGDFDFETMYFFNRGLGPFLFFAWTLLGLFILMNMFVAILMESYEDVKEEIPKKNIIEVLKSANFLKALATKSKFLALSSGLKKQMEQEKAKKAAEAGSGGGDDDKKDGKGEETKDKKADTPPEKEMPSLSKMVRNR</sequence>
<evidence type="ECO:0000256" key="6">
    <source>
        <dbReference type="ARBA" id="ARBA00023180"/>
    </source>
</evidence>
<feature type="signal peptide" evidence="10">
    <location>
        <begin position="1"/>
        <end position="20"/>
    </location>
</feature>
<keyword evidence="6" id="KW-0325">Glycoprotein</keyword>
<reference evidence="13" key="1">
    <citation type="submission" date="2021-01" db="EMBL/GenBank/DDBJ databases">
        <authorList>
            <person name="Corre E."/>
            <person name="Pelletier E."/>
            <person name="Niang G."/>
            <person name="Scheremetjew M."/>
            <person name="Finn R."/>
            <person name="Kale V."/>
            <person name="Holt S."/>
            <person name="Cochrane G."/>
            <person name="Meng A."/>
            <person name="Brown T."/>
            <person name="Cohen L."/>
        </authorList>
    </citation>
    <scope>NUCLEOTIDE SEQUENCE</scope>
    <source>
        <strain evidence="13">NIES-2562</strain>
    </source>
</reference>
<feature type="transmembrane region" description="Helical" evidence="9">
    <location>
        <begin position="401"/>
        <end position="423"/>
    </location>
</feature>
<evidence type="ECO:0000256" key="7">
    <source>
        <dbReference type="PIRSR" id="PIRSR603915-2"/>
    </source>
</evidence>
<organism evidence="13">
    <name type="scientific">Palpitomonas bilix</name>
    <dbReference type="NCBI Taxonomy" id="652834"/>
    <lineage>
        <taxon>Eukaryota</taxon>
        <taxon>Eukaryota incertae sedis</taxon>
    </lineage>
</organism>